<dbReference type="Gene3D" id="3.40.50.720">
    <property type="entry name" value="NAD(P)-binding Rossmann-like Domain"/>
    <property type="match status" value="2"/>
</dbReference>
<dbReference type="InterPro" id="IPR006139">
    <property type="entry name" value="D-isomer_2_OHA_DH_cat_dom"/>
</dbReference>
<name>A0A1I3YFP0_9GAMM</name>
<dbReference type="InterPro" id="IPR036291">
    <property type="entry name" value="NAD(P)-bd_dom_sf"/>
</dbReference>
<dbReference type="PANTHER" id="PTHR10996">
    <property type="entry name" value="2-HYDROXYACID DEHYDROGENASE-RELATED"/>
    <property type="match status" value="1"/>
</dbReference>
<dbReference type="GO" id="GO:0016618">
    <property type="term" value="F:hydroxypyruvate reductase [NAD(P)H] activity"/>
    <property type="evidence" value="ECO:0007669"/>
    <property type="project" value="TreeGrafter"/>
</dbReference>
<dbReference type="GO" id="GO:0030267">
    <property type="term" value="F:glyoxylate reductase (NADPH) activity"/>
    <property type="evidence" value="ECO:0007669"/>
    <property type="project" value="TreeGrafter"/>
</dbReference>
<gene>
    <name evidence="7" type="ORF">SAMN04244571_01805</name>
    <name evidence="8" type="ORF">SAMN04244574_00133</name>
</gene>
<dbReference type="Pfam" id="PF00389">
    <property type="entry name" value="2-Hacid_dh"/>
    <property type="match status" value="1"/>
</dbReference>
<sequence length="321" mass="33768">MQPTLLLASRVSESFHECLKARFRVVEATAAGFDAAVAALAPELAGEIRIVVAFGSTHMPGASLARLPQLGLICCLGSGYDGIDLNYAAERGIAVTNSPGANARSVADLAMAMGLLISSVRNLPAARHYLEAGRWQGNAGERMQPVHGLTGRRLGICGLGAIGLNVARRAAAFDMEVGYHGRHVRPEVPYPYFDSIVQLATWADVLVVSLRADAGTYHAIDAAVLQALGPDGFLINVSRGTTVDEAALLQALKTGRIAGAGLDVYEHEPAIPGELFQLPHVALTPHIGGSTLEAAQEQEACVLANIEAYLRGEPPRTPVSP</sequence>
<keyword evidence="3" id="KW-0520">NAD</keyword>
<dbReference type="EMBL" id="FOKJ01000024">
    <property type="protein sequence ID" value="SFB21341.1"/>
    <property type="molecule type" value="Genomic_DNA"/>
</dbReference>
<dbReference type="AlphaFoldDB" id="A0A1I3YFP0"/>
<dbReference type="Proteomes" id="UP000199579">
    <property type="component" value="Unassembled WGS sequence"/>
</dbReference>
<accession>A0A1I3YFP0</accession>
<dbReference type="PANTHER" id="PTHR10996:SF178">
    <property type="entry name" value="2-HYDROXYACID DEHYDROGENASE YGL185C-RELATED"/>
    <property type="match status" value="1"/>
</dbReference>
<keyword evidence="1" id="KW-0521">NADP</keyword>
<feature type="domain" description="D-isomer specific 2-hydroxyacid dehydrogenase catalytic" evidence="5">
    <location>
        <begin position="10"/>
        <end position="319"/>
    </location>
</feature>
<keyword evidence="9" id="KW-1185">Reference proteome</keyword>
<dbReference type="CDD" id="cd12156">
    <property type="entry name" value="HPPR"/>
    <property type="match status" value="1"/>
</dbReference>
<comment type="similarity">
    <text evidence="4">Belongs to the D-isomer specific 2-hydroxyacid dehydrogenase family.</text>
</comment>
<organism evidence="8 10">
    <name type="scientific">Azotobacter beijerinckii</name>
    <dbReference type="NCBI Taxonomy" id="170623"/>
    <lineage>
        <taxon>Bacteria</taxon>
        <taxon>Pseudomonadati</taxon>
        <taxon>Pseudomonadota</taxon>
        <taxon>Gammaproteobacteria</taxon>
        <taxon>Pseudomonadales</taxon>
        <taxon>Pseudomonadaceae</taxon>
        <taxon>Azotobacter</taxon>
    </lineage>
</organism>
<reference evidence="7 9" key="1">
    <citation type="submission" date="2016-10" db="EMBL/GenBank/DDBJ databases">
        <authorList>
            <person name="Varghese N."/>
            <person name="Submissions S."/>
        </authorList>
    </citation>
    <scope>NUCLEOTIDE SEQUENCE [LARGE SCALE GENOMIC DNA]</scope>
    <source>
        <strain evidence="7 9">DSM 282</strain>
    </source>
</reference>
<dbReference type="InterPro" id="IPR050223">
    <property type="entry name" value="D-isomer_2-hydroxyacid_DH"/>
</dbReference>
<evidence type="ECO:0000313" key="8">
    <source>
        <dbReference type="EMBL" id="SFK30777.1"/>
    </source>
</evidence>
<dbReference type="SUPFAM" id="SSF52283">
    <property type="entry name" value="Formate/glycerate dehydrogenase catalytic domain-like"/>
    <property type="match status" value="1"/>
</dbReference>
<dbReference type="GO" id="GO:0051287">
    <property type="term" value="F:NAD binding"/>
    <property type="evidence" value="ECO:0007669"/>
    <property type="project" value="InterPro"/>
</dbReference>
<evidence type="ECO:0000259" key="5">
    <source>
        <dbReference type="Pfam" id="PF00389"/>
    </source>
</evidence>
<dbReference type="SUPFAM" id="SSF51735">
    <property type="entry name" value="NAD(P)-binding Rossmann-fold domains"/>
    <property type="match status" value="1"/>
</dbReference>
<dbReference type="EMBL" id="FOSX01000001">
    <property type="protein sequence ID" value="SFK30777.1"/>
    <property type="molecule type" value="Genomic_DNA"/>
</dbReference>
<dbReference type="FunFam" id="3.40.50.720:FF:000213">
    <property type="entry name" value="Putative 2-hydroxyacid dehydrogenase"/>
    <property type="match status" value="1"/>
</dbReference>
<evidence type="ECO:0000313" key="10">
    <source>
        <dbReference type="Proteomes" id="UP000199579"/>
    </source>
</evidence>
<evidence type="ECO:0000256" key="3">
    <source>
        <dbReference type="ARBA" id="ARBA00023027"/>
    </source>
</evidence>
<evidence type="ECO:0000256" key="1">
    <source>
        <dbReference type="ARBA" id="ARBA00022857"/>
    </source>
</evidence>
<evidence type="ECO:0000313" key="9">
    <source>
        <dbReference type="Proteomes" id="UP000198861"/>
    </source>
</evidence>
<dbReference type="RefSeq" id="WP_090934459.1">
    <property type="nucleotide sequence ID" value="NZ_FOKJ01000024.1"/>
</dbReference>
<dbReference type="Proteomes" id="UP000198861">
    <property type="component" value="Unassembled WGS sequence"/>
</dbReference>
<protein>
    <submittedName>
        <fullName evidence="8">Lactate dehydrogenase</fullName>
    </submittedName>
</protein>
<evidence type="ECO:0000259" key="6">
    <source>
        <dbReference type="Pfam" id="PF02826"/>
    </source>
</evidence>
<dbReference type="GO" id="GO:0005829">
    <property type="term" value="C:cytosol"/>
    <property type="evidence" value="ECO:0007669"/>
    <property type="project" value="TreeGrafter"/>
</dbReference>
<proteinExistence type="inferred from homology"/>
<keyword evidence="2 4" id="KW-0560">Oxidoreductase</keyword>
<evidence type="ECO:0000256" key="4">
    <source>
        <dbReference type="RuleBase" id="RU003719"/>
    </source>
</evidence>
<feature type="domain" description="D-isomer specific 2-hydroxyacid dehydrogenase NAD-binding" evidence="6">
    <location>
        <begin position="113"/>
        <end position="288"/>
    </location>
</feature>
<dbReference type="InterPro" id="IPR006140">
    <property type="entry name" value="D-isomer_DH_NAD-bd"/>
</dbReference>
<evidence type="ECO:0000313" key="7">
    <source>
        <dbReference type="EMBL" id="SFB21341.1"/>
    </source>
</evidence>
<evidence type="ECO:0000256" key="2">
    <source>
        <dbReference type="ARBA" id="ARBA00023002"/>
    </source>
</evidence>
<dbReference type="Pfam" id="PF02826">
    <property type="entry name" value="2-Hacid_dh_C"/>
    <property type="match status" value="1"/>
</dbReference>
<reference evidence="8 10" key="2">
    <citation type="submission" date="2016-10" db="EMBL/GenBank/DDBJ databases">
        <authorList>
            <person name="de Groot N.N."/>
        </authorList>
    </citation>
    <scope>NUCLEOTIDE SEQUENCE [LARGE SCALE GENOMIC DNA]</scope>
    <source>
        <strain evidence="8 10">DSM 381</strain>
    </source>
</reference>